<dbReference type="Proteomes" id="UP001164539">
    <property type="component" value="Chromosome 2"/>
</dbReference>
<sequence length="479" mass="52674">MADFEPPSFSLGLDLDAQSEPQVSARSSLDPPHRDSFDNAGLRANSVDQLEQDEVIDSDPEAGPECTRVLKRLRRGAGPGVTNPSSSSSVKMRELERSHGRHDDDEIEDFSSQEDLLIIRDEHPPAQYSSVCSSSKIPLRGLGVITTQSSSQKKARRVEDASQAPSSASLETSHNGLMFPKLTLSPLRRFQLLDSDSDSDHPSVSEDVNKGAHIIDSSSKQLEPTASEQKRKVPMIGPHNEDLWKDFCPTKSFSISTPVLDEVCEEYYQSVKNKNAASIDARVANSNRCHTTASSSENFEQCWDASDPLPPAHRYFFHDDPRVQKLVHSRLPNFSPLGIVANGGNQQPSASVIDYMRQFSNGDASKQKGSRKTNSNKSSTRGRNKSKKSTAEGSHASEGWVDPRSSSAVPKDAGKRRVHANGQSTGHWHTSPEGRKVYVSKSGQELSGQIAYRQYRKESGAGFRKLKNKTSSKKKKAKS</sequence>
<evidence type="ECO:0000313" key="2">
    <source>
        <dbReference type="Proteomes" id="UP001164539"/>
    </source>
</evidence>
<dbReference type="EMBL" id="CM051395">
    <property type="protein sequence ID" value="KAJ4726075.1"/>
    <property type="molecule type" value="Genomic_DNA"/>
</dbReference>
<name>A0ACC1YTW5_MELAZ</name>
<gene>
    <name evidence="1" type="ORF">OWV82_004840</name>
</gene>
<reference evidence="1 2" key="1">
    <citation type="journal article" date="2023" name="Science">
        <title>Complex scaffold remodeling in plant triterpene biosynthesis.</title>
        <authorList>
            <person name="De La Pena R."/>
            <person name="Hodgson H."/>
            <person name="Liu J.C."/>
            <person name="Stephenson M.J."/>
            <person name="Martin A.C."/>
            <person name="Owen C."/>
            <person name="Harkess A."/>
            <person name="Leebens-Mack J."/>
            <person name="Jimenez L.E."/>
            <person name="Osbourn A."/>
            <person name="Sattely E.S."/>
        </authorList>
    </citation>
    <scope>NUCLEOTIDE SEQUENCE [LARGE SCALE GENOMIC DNA]</scope>
    <source>
        <strain evidence="2">cv. JPN11</strain>
        <tissue evidence="1">Leaf</tissue>
    </source>
</reference>
<keyword evidence="2" id="KW-1185">Reference proteome</keyword>
<comment type="caution">
    <text evidence="1">The sequence shown here is derived from an EMBL/GenBank/DDBJ whole genome shotgun (WGS) entry which is preliminary data.</text>
</comment>
<evidence type="ECO:0000313" key="1">
    <source>
        <dbReference type="EMBL" id="KAJ4726075.1"/>
    </source>
</evidence>
<proteinExistence type="predicted"/>
<accession>A0ACC1YTW5</accession>
<protein>
    <submittedName>
        <fullName evidence="1">Rho GTPase-activating protein like</fullName>
    </submittedName>
</protein>
<organism evidence="1 2">
    <name type="scientific">Melia azedarach</name>
    <name type="common">Chinaberry tree</name>
    <dbReference type="NCBI Taxonomy" id="155640"/>
    <lineage>
        <taxon>Eukaryota</taxon>
        <taxon>Viridiplantae</taxon>
        <taxon>Streptophyta</taxon>
        <taxon>Embryophyta</taxon>
        <taxon>Tracheophyta</taxon>
        <taxon>Spermatophyta</taxon>
        <taxon>Magnoliopsida</taxon>
        <taxon>eudicotyledons</taxon>
        <taxon>Gunneridae</taxon>
        <taxon>Pentapetalae</taxon>
        <taxon>rosids</taxon>
        <taxon>malvids</taxon>
        <taxon>Sapindales</taxon>
        <taxon>Meliaceae</taxon>
        <taxon>Melia</taxon>
    </lineage>
</organism>